<comment type="catalytic activity">
    <reaction evidence="1 9">
        <text>riboflavin(in) = riboflavin(out)</text>
        <dbReference type="Rhea" id="RHEA:35015"/>
        <dbReference type="ChEBI" id="CHEBI:57986"/>
    </reaction>
</comment>
<dbReference type="PANTHER" id="PTHR12929">
    <property type="entry name" value="SOLUTE CARRIER FAMILY 52"/>
    <property type="match status" value="1"/>
</dbReference>
<dbReference type="GO" id="GO:0005886">
    <property type="term" value="C:plasma membrane"/>
    <property type="evidence" value="ECO:0007669"/>
    <property type="project" value="UniProtKB-SubCell"/>
</dbReference>
<evidence type="ECO:0000313" key="10">
    <source>
        <dbReference type="EMBL" id="VEL06807.1"/>
    </source>
</evidence>
<comment type="similarity">
    <text evidence="3 9">Belongs to the riboflavin transporter family.</text>
</comment>
<keyword evidence="11" id="KW-1185">Reference proteome</keyword>
<evidence type="ECO:0000256" key="4">
    <source>
        <dbReference type="ARBA" id="ARBA00022448"/>
    </source>
</evidence>
<evidence type="ECO:0000256" key="6">
    <source>
        <dbReference type="ARBA" id="ARBA00022692"/>
    </source>
</evidence>
<evidence type="ECO:0000313" key="11">
    <source>
        <dbReference type="Proteomes" id="UP000784294"/>
    </source>
</evidence>
<keyword evidence="5 9" id="KW-1003">Cell membrane</keyword>
<comment type="function">
    <text evidence="9">Plasma membrane transporter mediating the uptake by cells of the water soluble vitamin B2/riboflavin that plays a key role in biochemical oxidation-reduction reactions of the carbohydrate, lipid, and amino acid metabolism.</text>
</comment>
<sequence length="73" mass="8427">MISTHFIHYLTYCFDYFLNTFNIILVTLFGLGSWCIVNGLWVELPELVEALPEGWNLPTYLSLIIQVSTLIES</sequence>
<evidence type="ECO:0000256" key="8">
    <source>
        <dbReference type="ARBA" id="ARBA00023136"/>
    </source>
</evidence>
<comment type="caution">
    <text evidence="10">The sequence shown here is derived from an EMBL/GenBank/DDBJ whole genome shotgun (WGS) entry which is preliminary data.</text>
</comment>
<evidence type="ECO:0000256" key="2">
    <source>
        <dbReference type="ARBA" id="ARBA00004651"/>
    </source>
</evidence>
<comment type="caution">
    <text evidence="9">Lacks conserved residue(s) required for the propagation of feature annotation.</text>
</comment>
<gene>
    <name evidence="10" type="ORF">PXEA_LOCUS247</name>
</gene>
<proteinExistence type="inferred from homology"/>
<dbReference type="InterPro" id="IPR009357">
    <property type="entry name" value="Riboflavin_transptr"/>
</dbReference>
<evidence type="ECO:0000256" key="5">
    <source>
        <dbReference type="ARBA" id="ARBA00022475"/>
    </source>
</evidence>
<evidence type="ECO:0000256" key="9">
    <source>
        <dbReference type="RuleBase" id="RU368035"/>
    </source>
</evidence>
<keyword evidence="8 9" id="KW-0472">Membrane</keyword>
<evidence type="ECO:0000256" key="1">
    <source>
        <dbReference type="ARBA" id="ARBA00000215"/>
    </source>
</evidence>
<protein>
    <recommendedName>
        <fullName evidence="9">Riboflavin transporter</fullName>
    </recommendedName>
</protein>
<dbReference type="Proteomes" id="UP000784294">
    <property type="component" value="Unassembled WGS sequence"/>
</dbReference>
<dbReference type="Pfam" id="PF06237">
    <property type="entry name" value="SLC52_ribofla_tr"/>
    <property type="match status" value="1"/>
</dbReference>
<dbReference type="EMBL" id="CAAALY010000432">
    <property type="protein sequence ID" value="VEL06807.1"/>
    <property type="molecule type" value="Genomic_DNA"/>
</dbReference>
<evidence type="ECO:0000256" key="7">
    <source>
        <dbReference type="ARBA" id="ARBA00022989"/>
    </source>
</evidence>
<dbReference type="OrthoDB" id="9995836at2759"/>
<reference evidence="10" key="1">
    <citation type="submission" date="2018-11" db="EMBL/GenBank/DDBJ databases">
        <authorList>
            <consortium name="Pathogen Informatics"/>
        </authorList>
    </citation>
    <scope>NUCLEOTIDE SEQUENCE</scope>
</reference>
<comment type="subcellular location">
    <subcellularLocation>
        <location evidence="2 9">Cell membrane</location>
        <topology evidence="2 9">Multi-pass membrane protein</topology>
    </subcellularLocation>
</comment>
<feature type="transmembrane region" description="Helical" evidence="9">
    <location>
        <begin position="21"/>
        <end position="42"/>
    </location>
</feature>
<accession>A0A3S4ZAV2</accession>
<dbReference type="PANTHER" id="PTHR12929:SF10">
    <property type="entry name" value="RIBOFLAVIN TRANSPORTER"/>
    <property type="match status" value="1"/>
</dbReference>
<keyword evidence="4 9" id="KW-0813">Transport</keyword>
<dbReference type="GO" id="GO:0032217">
    <property type="term" value="F:riboflavin transmembrane transporter activity"/>
    <property type="evidence" value="ECO:0007669"/>
    <property type="project" value="UniProtKB-UniRule"/>
</dbReference>
<organism evidence="10 11">
    <name type="scientific">Protopolystoma xenopodis</name>
    <dbReference type="NCBI Taxonomy" id="117903"/>
    <lineage>
        <taxon>Eukaryota</taxon>
        <taxon>Metazoa</taxon>
        <taxon>Spiralia</taxon>
        <taxon>Lophotrochozoa</taxon>
        <taxon>Platyhelminthes</taxon>
        <taxon>Monogenea</taxon>
        <taxon>Polyopisthocotylea</taxon>
        <taxon>Polystomatidea</taxon>
        <taxon>Polystomatidae</taxon>
        <taxon>Protopolystoma</taxon>
    </lineage>
</organism>
<keyword evidence="6 9" id="KW-0812">Transmembrane</keyword>
<name>A0A3S4ZAV2_9PLAT</name>
<evidence type="ECO:0000256" key="3">
    <source>
        <dbReference type="ARBA" id="ARBA00006366"/>
    </source>
</evidence>
<dbReference type="AlphaFoldDB" id="A0A3S4ZAV2"/>
<keyword evidence="7 9" id="KW-1133">Transmembrane helix</keyword>